<dbReference type="Proteomes" id="UP001608902">
    <property type="component" value="Unassembled WGS sequence"/>
</dbReference>
<sequence>MVHHSQQTKQNVPTPYTLLGVPVTASMEQIKKAYKKLALKFHPDKNKQPGSEKMFKKIAQAYQILTDPELRRKCDAGFNDFDSYNFASNDRTSGLQDPPVYYDFYVTLEEVYFGCTKEVSVTRKCGDYSLYTEETVSFQINVRPGSFPGKRFVFEREGDRLSDRVPANVIFVLREIEHPRFKRDGINLRLSQSISLKEALCGLNMQIEVIDGSVHSVEIDRIVQPRSSKRLPGLGMPCGNDSHGDLIIDFDIVFPDKLSSTTRTFIRSVLKMSKDINDVLGVSSNDFTKVKANFSTLSSVYKQAEKESGKPAERYKEILDAYNEAINNIIKKDLGEECEKKTDEDEKQSSNDSGTEDCEKEEDEKEKRKESEESGERSERSRESNNNCTQQNADDERTEKKSPYERWEEEDAKMQKDDEEKKPKYDRPASSSNISEDSGSFSEEEEVYDYADDSEEVTNGNVYISNGPHAIPVSLEDIYTGAKVPVYVERRILDARCGRMKRQIKKFILDISRGCADGTRIIFIGEGDQHYGRPPADLLFVIWSKPHKEFVRDRSNLIARYRLQLEDALCGCEMTVPLLDGTKENVIFDEVIKPQTVRRLEGKGLYDPIQQKNGDVVIECFIQFPFTISSVAKEKLKVLLPD</sequence>
<dbReference type="InterPro" id="IPR001623">
    <property type="entry name" value="DnaJ_domain"/>
</dbReference>
<evidence type="ECO:0000313" key="6">
    <source>
        <dbReference type="EMBL" id="MFH4973664.1"/>
    </source>
</evidence>
<reference evidence="6 7" key="1">
    <citation type="submission" date="2024-08" db="EMBL/GenBank/DDBJ databases">
        <title>Gnathostoma spinigerum genome.</title>
        <authorList>
            <person name="Gonzalez-Bertolin B."/>
            <person name="Monzon S."/>
            <person name="Zaballos A."/>
            <person name="Jimenez P."/>
            <person name="Dekumyoy P."/>
            <person name="Varona S."/>
            <person name="Cuesta I."/>
            <person name="Sumanam S."/>
            <person name="Adisakwattana P."/>
            <person name="Gasser R.B."/>
            <person name="Hernandez-Gonzalez A."/>
            <person name="Young N.D."/>
            <person name="Perteguer M.J."/>
        </authorList>
    </citation>
    <scope>NUCLEOTIDE SEQUENCE [LARGE SCALE GENOMIC DNA]</scope>
    <source>
        <strain evidence="6">AL3</strain>
        <tissue evidence="6">Liver</tissue>
    </source>
</reference>
<dbReference type="InterPro" id="IPR002939">
    <property type="entry name" value="DnaJ_C"/>
</dbReference>
<feature type="domain" description="J" evidence="5">
    <location>
        <begin position="14"/>
        <end position="85"/>
    </location>
</feature>
<keyword evidence="7" id="KW-1185">Reference proteome</keyword>
<proteinExistence type="predicted"/>
<feature type="compositionally biased region" description="Basic and acidic residues" evidence="4">
    <location>
        <begin position="394"/>
        <end position="427"/>
    </location>
</feature>
<dbReference type="Pfam" id="PF01556">
    <property type="entry name" value="DnaJ_C"/>
    <property type="match status" value="2"/>
</dbReference>
<dbReference type="Gene3D" id="1.10.287.110">
    <property type="entry name" value="DnaJ domain"/>
    <property type="match status" value="1"/>
</dbReference>
<comment type="caution">
    <text evidence="6">The sequence shown here is derived from an EMBL/GenBank/DDBJ whole genome shotgun (WGS) entry which is preliminary data.</text>
</comment>
<feature type="compositionally biased region" description="Basic and acidic residues" evidence="4">
    <location>
        <begin position="365"/>
        <end position="383"/>
    </location>
</feature>
<dbReference type="CDD" id="cd06257">
    <property type="entry name" value="DnaJ"/>
    <property type="match status" value="1"/>
</dbReference>
<evidence type="ECO:0000256" key="2">
    <source>
        <dbReference type="ARBA" id="ARBA00069674"/>
    </source>
</evidence>
<keyword evidence="1" id="KW-0143">Chaperone</keyword>
<feature type="compositionally biased region" description="Basic and acidic residues" evidence="4">
    <location>
        <begin position="340"/>
        <end position="349"/>
    </location>
</feature>
<dbReference type="InterPro" id="IPR051339">
    <property type="entry name" value="DnaJ_subfamily_B"/>
</dbReference>
<dbReference type="Gene3D" id="2.60.260.20">
    <property type="entry name" value="Urease metallochaperone UreE, N-terminal domain"/>
    <property type="match status" value="4"/>
</dbReference>
<name>A0ABD6E1Z4_9BILA</name>
<evidence type="ECO:0000313" key="7">
    <source>
        <dbReference type="Proteomes" id="UP001608902"/>
    </source>
</evidence>
<dbReference type="InterPro" id="IPR036869">
    <property type="entry name" value="J_dom_sf"/>
</dbReference>
<gene>
    <name evidence="6" type="ORF">AB6A40_000373</name>
</gene>
<feature type="compositionally biased region" description="Acidic residues" evidence="4">
    <location>
        <begin position="354"/>
        <end position="364"/>
    </location>
</feature>
<dbReference type="SMART" id="SM00271">
    <property type="entry name" value="DnaJ"/>
    <property type="match status" value="1"/>
</dbReference>
<dbReference type="PANTHER" id="PTHR24078:SF571">
    <property type="entry name" value="J DOMAIN-CONTAINING PROTEIN"/>
    <property type="match status" value="1"/>
</dbReference>
<evidence type="ECO:0000256" key="1">
    <source>
        <dbReference type="ARBA" id="ARBA00023186"/>
    </source>
</evidence>
<dbReference type="FunFam" id="2.60.260.20:FF:000013">
    <property type="entry name" value="DnaJ subfamily B member 11"/>
    <property type="match status" value="1"/>
</dbReference>
<dbReference type="InterPro" id="IPR008971">
    <property type="entry name" value="HSP40/DnaJ_pept-bd"/>
</dbReference>
<dbReference type="SUPFAM" id="SSF46565">
    <property type="entry name" value="Chaperone J-domain"/>
    <property type="match status" value="1"/>
</dbReference>
<evidence type="ECO:0000256" key="4">
    <source>
        <dbReference type="SAM" id="MobiDB-lite"/>
    </source>
</evidence>
<dbReference type="Pfam" id="PF00226">
    <property type="entry name" value="DnaJ"/>
    <property type="match status" value="1"/>
</dbReference>
<dbReference type="AlphaFoldDB" id="A0ABD6E1Z4"/>
<dbReference type="CDD" id="cd10747">
    <property type="entry name" value="DnaJ_C"/>
    <property type="match status" value="2"/>
</dbReference>
<dbReference type="EMBL" id="JBGFUD010000102">
    <property type="protein sequence ID" value="MFH4973664.1"/>
    <property type="molecule type" value="Genomic_DNA"/>
</dbReference>
<feature type="region of interest" description="Disordered" evidence="4">
    <location>
        <begin position="340"/>
        <end position="450"/>
    </location>
</feature>
<evidence type="ECO:0000259" key="5">
    <source>
        <dbReference type="PROSITE" id="PS50076"/>
    </source>
</evidence>
<evidence type="ECO:0000256" key="3">
    <source>
        <dbReference type="ARBA" id="ARBA00077014"/>
    </source>
</evidence>
<dbReference type="SUPFAM" id="SSF49493">
    <property type="entry name" value="HSP40/DnaJ peptide-binding domain"/>
    <property type="match status" value="4"/>
</dbReference>
<dbReference type="PANTHER" id="PTHR24078">
    <property type="entry name" value="DNAJ HOMOLOG SUBFAMILY C MEMBER"/>
    <property type="match status" value="1"/>
</dbReference>
<protein>
    <recommendedName>
        <fullName evidence="2">DnaJ homolog dnj-20</fullName>
    </recommendedName>
    <alternativeName>
        <fullName evidence="3">DnaJ domain protein 20</fullName>
    </alternativeName>
</protein>
<accession>A0ABD6E1Z4</accession>
<dbReference type="PROSITE" id="PS50076">
    <property type="entry name" value="DNAJ_2"/>
    <property type="match status" value="1"/>
</dbReference>
<dbReference type="PRINTS" id="PR00625">
    <property type="entry name" value="JDOMAIN"/>
</dbReference>
<organism evidence="6 7">
    <name type="scientific">Gnathostoma spinigerum</name>
    <dbReference type="NCBI Taxonomy" id="75299"/>
    <lineage>
        <taxon>Eukaryota</taxon>
        <taxon>Metazoa</taxon>
        <taxon>Ecdysozoa</taxon>
        <taxon>Nematoda</taxon>
        <taxon>Chromadorea</taxon>
        <taxon>Rhabditida</taxon>
        <taxon>Spirurina</taxon>
        <taxon>Gnathostomatomorpha</taxon>
        <taxon>Gnathostomatoidea</taxon>
        <taxon>Gnathostomatidae</taxon>
        <taxon>Gnathostoma</taxon>
    </lineage>
</organism>